<dbReference type="PANTHER" id="PTHR42103">
    <property type="entry name" value="ALPHA/BETA-HYDROLASES SUPERFAMILY PROTEIN"/>
    <property type="match status" value="1"/>
</dbReference>
<comment type="caution">
    <text evidence="2">The sequence shown here is derived from an EMBL/GenBank/DDBJ whole genome shotgun (WGS) entry which is preliminary data.</text>
</comment>
<dbReference type="PANTHER" id="PTHR42103:SF2">
    <property type="entry name" value="AB HYDROLASE-1 DOMAIN-CONTAINING PROTEIN"/>
    <property type="match status" value="1"/>
</dbReference>
<organism evidence="2 3">
    <name type="scientific">Abyssobacteria bacterium (strain SURF_5)</name>
    <dbReference type="NCBI Taxonomy" id="2093360"/>
    <lineage>
        <taxon>Bacteria</taxon>
        <taxon>Pseudomonadati</taxon>
        <taxon>Candidatus Hydrogenedentota</taxon>
        <taxon>Candidatus Abyssobacteria</taxon>
    </lineage>
</organism>
<dbReference type="EMBL" id="QZKU01000037">
    <property type="protein sequence ID" value="RJP24327.1"/>
    <property type="molecule type" value="Genomic_DNA"/>
</dbReference>
<feature type="domain" description="AB hydrolase-1" evidence="1">
    <location>
        <begin position="38"/>
        <end position="137"/>
    </location>
</feature>
<dbReference type="GO" id="GO:0016787">
    <property type="term" value="F:hydrolase activity"/>
    <property type="evidence" value="ECO:0007669"/>
    <property type="project" value="UniProtKB-KW"/>
</dbReference>
<dbReference type="AlphaFoldDB" id="A0A3A4NV55"/>
<keyword evidence="2" id="KW-0378">Hydrolase</keyword>
<sequence>MPEHPVTFSAGNLRLEGMYLRARSPKPQPAVICHPHPAYGGTMDNNVVMAAAGALQETGHSTLRFNFRGVGGSEGQYGGGTGEIEDVQAAIGFVLDEEGDVPVVLVGYSFGAWVTAKMLEGDDSVAHVILIAPPTAMFDLSPLLNDGRERSRHIIVGERDQFCDRESLQQIYDRLPEPKSMRVIPRADHFFFMHEDSLIEAIKEAVADHSPL</sequence>
<dbReference type="SUPFAM" id="SSF53474">
    <property type="entry name" value="alpha/beta-Hydrolases"/>
    <property type="match status" value="1"/>
</dbReference>
<dbReference type="Gene3D" id="3.40.50.1820">
    <property type="entry name" value="alpha/beta hydrolase"/>
    <property type="match status" value="1"/>
</dbReference>
<dbReference type="InterPro" id="IPR000073">
    <property type="entry name" value="AB_hydrolase_1"/>
</dbReference>
<dbReference type="InterPro" id="IPR029058">
    <property type="entry name" value="AB_hydrolase_fold"/>
</dbReference>
<dbReference type="Proteomes" id="UP000265882">
    <property type="component" value="Unassembled WGS sequence"/>
</dbReference>
<accession>A0A3A4NV55</accession>
<evidence type="ECO:0000259" key="1">
    <source>
        <dbReference type="Pfam" id="PF00561"/>
    </source>
</evidence>
<evidence type="ECO:0000313" key="3">
    <source>
        <dbReference type="Proteomes" id="UP000265882"/>
    </source>
</evidence>
<gene>
    <name evidence="2" type="ORF">C4520_04280</name>
</gene>
<evidence type="ECO:0000313" key="2">
    <source>
        <dbReference type="EMBL" id="RJP24327.1"/>
    </source>
</evidence>
<proteinExistence type="predicted"/>
<reference evidence="2 3" key="1">
    <citation type="journal article" date="2017" name="ISME J.">
        <title>Energy and carbon metabolisms in a deep terrestrial subsurface fluid microbial community.</title>
        <authorList>
            <person name="Momper L."/>
            <person name="Jungbluth S.P."/>
            <person name="Lee M.D."/>
            <person name="Amend J.P."/>
        </authorList>
    </citation>
    <scope>NUCLEOTIDE SEQUENCE [LARGE SCALE GENOMIC DNA]</scope>
    <source>
        <strain evidence="2">SURF_5</strain>
    </source>
</reference>
<dbReference type="Pfam" id="PF00561">
    <property type="entry name" value="Abhydrolase_1"/>
    <property type="match status" value="1"/>
</dbReference>
<protein>
    <submittedName>
        <fullName evidence="2">Alpha/beta fold hydrolase</fullName>
    </submittedName>
</protein>
<name>A0A3A4NV55_ABYX5</name>